<organism evidence="3">
    <name type="scientific">Nippostrongylus brasiliensis</name>
    <name type="common">Rat hookworm</name>
    <dbReference type="NCBI Taxonomy" id="27835"/>
    <lineage>
        <taxon>Eukaryota</taxon>
        <taxon>Metazoa</taxon>
        <taxon>Ecdysozoa</taxon>
        <taxon>Nematoda</taxon>
        <taxon>Chromadorea</taxon>
        <taxon>Rhabditida</taxon>
        <taxon>Rhabditina</taxon>
        <taxon>Rhabditomorpha</taxon>
        <taxon>Strongyloidea</taxon>
        <taxon>Heligmosomidae</taxon>
        <taxon>Nippostrongylus</taxon>
    </lineage>
</organism>
<reference evidence="1 2" key="2">
    <citation type="submission" date="2018-11" db="EMBL/GenBank/DDBJ databases">
        <authorList>
            <consortium name="Pathogen Informatics"/>
        </authorList>
    </citation>
    <scope>NUCLEOTIDE SEQUENCE [LARGE SCALE GENOMIC DNA]</scope>
</reference>
<dbReference type="WBParaSite" id="NBR_0002193501-mRNA-1">
    <property type="protein sequence ID" value="NBR_0002193501-mRNA-1"/>
    <property type="gene ID" value="NBR_0002193501"/>
</dbReference>
<evidence type="ECO:0000313" key="2">
    <source>
        <dbReference type="Proteomes" id="UP000271162"/>
    </source>
</evidence>
<evidence type="ECO:0000313" key="3">
    <source>
        <dbReference type="WBParaSite" id="NBR_0002193501-mRNA-1"/>
    </source>
</evidence>
<proteinExistence type="predicted"/>
<name>A0A0N4YXG3_NIPBR</name>
<dbReference type="AlphaFoldDB" id="A0A0N4YXG3"/>
<dbReference type="Proteomes" id="UP000271162">
    <property type="component" value="Unassembled WGS sequence"/>
</dbReference>
<sequence>MECDIRIQRMQCISDEGILDMDDRIIDVFDDIRDQVLVTQLDSDVGAPKRSCQFPRCCFWIGFDRELQFAIIDDRRSSFPLSTFKACIS</sequence>
<protein>
    <submittedName>
        <fullName evidence="3">Par3_HAL_N_term domain-containing protein</fullName>
    </submittedName>
</protein>
<reference evidence="3" key="1">
    <citation type="submission" date="2017-02" db="UniProtKB">
        <authorList>
            <consortium name="WormBaseParasite"/>
        </authorList>
    </citation>
    <scope>IDENTIFICATION</scope>
</reference>
<keyword evidence="2" id="KW-1185">Reference proteome</keyword>
<evidence type="ECO:0000313" key="1">
    <source>
        <dbReference type="EMBL" id="VDL86401.1"/>
    </source>
</evidence>
<dbReference type="EMBL" id="UYSL01027102">
    <property type="protein sequence ID" value="VDL86401.1"/>
    <property type="molecule type" value="Genomic_DNA"/>
</dbReference>
<accession>A0A0N4YXG3</accession>
<dbReference type="Gene3D" id="3.10.20.90">
    <property type="entry name" value="Phosphatidylinositol 3-kinase Catalytic Subunit, Chain A, domain 1"/>
    <property type="match status" value="1"/>
</dbReference>
<gene>
    <name evidence="1" type="ORF">NBR_LOCUS21936</name>
</gene>